<dbReference type="EMBL" id="JBHPBY010000628">
    <property type="protein sequence ID" value="MFC1853862.1"/>
    <property type="molecule type" value="Genomic_DNA"/>
</dbReference>
<dbReference type="PROSITE" id="PS00409">
    <property type="entry name" value="PROKAR_NTER_METHYL"/>
    <property type="match status" value="1"/>
</dbReference>
<organism evidence="2 3">
    <name type="scientific">candidate division CSSED10-310 bacterium</name>
    <dbReference type="NCBI Taxonomy" id="2855610"/>
    <lineage>
        <taxon>Bacteria</taxon>
        <taxon>Bacteria division CSSED10-310</taxon>
    </lineage>
</organism>
<evidence type="ECO:0000256" key="1">
    <source>
        <dbReference type="SAM" id="Phobius"/>
    </source>
</evidence>
<feature type="transmembrane region" description="Helical" evidence="1">
    <location>
        <begin position="33"/>
        <end position="52"/>
    </location>
</feature>
<reference evidence="2 3" key="1">
    <citation type="submission" date="2024-09" db="EMBL/GenBank/DDBJ databases">
        <title>Laminarin stimulates single cell rates of sulfate reduction while oxygen inhibits transcriptomic activity in coastal marine sediment.</title>
        <authorList>
            <person name="Lindsay M."/>
            <person name="Orcutt B."/>
            <person name="Emerson D."/>
            <person name="Stepanauskas R."/>
            <person name="D'Angelo T."/>
        </authorList>
    </citation>
    <scope>NUCLEOTIDE SEQUENCE [LARGE SCALE GENOMIC DNA]</scope>
    <source>
        <strain evidence="2">SAG AM-311-K15</strain>
    </source>
</reference>
<protein>
    <submittedName>
        <fullName evidence="2">Prepilin-type N-terminal cleavage/methylation domain-containing protein</fullName>
    </submittedName>
</protein>
<keyword evidence="1" id="KW-0472">Membrane</keyword>
<name>A0ABV6Z611_UNCC1</name>
<proteinExistence type="predicted"/>
<dbReference type="InterPro" id="IPR012902">
    <property type="entry name" value="N_methyl_site"/>
</dbReference>
<dbReference type="Proteomes" id="UP001594351">
    <property type="component" value="Unassembled WGS sequence"/>
</dbReference>
<keyword evidence="1" id="KW-1133">Transmembrane helix</keyword>
<sequence length="186" mass="20385">MDSKVKARMEQRSFFTLFSIRIRSGLGSDERGFTLLEMLMVIVILSVAILGMEAVQIYAVAQIQRSDDTGTSASLAQDVMENLRNLPFDDVATGWLGHPIADNAEYSVTQTTGEKGRGTSLYFISWEVRAAPSGSSMEKVVDVRVRWTSQGFADTSIDLTDPTVDVKNVPGLREFVVTSIISDPGN</sequence>
<dbReference type="NCBIfam" id="TIGR02532">
    <property type="entry name" value="IV_pilin_GFxxxE"/>
    <property type="match status" value="1"/>
</dbReference>
<gene>
    <name evidence="2" type="ORF">ACFL27_27065</name>
</gene>
<comment type="caution">
    <text evidence="2">The sequence shown here is derived from an EMBL/GenBank/DDBJ whole genome shotgun (WGS) entry which is preliminary data.</text>
</comment>
<accession>A0ABV6Z611</accession>
<keyword evidence="1" id="KW-0812">Transmembrane</keyword>
<dbReference type="Pfam" id="PF07963">
    <property type="entry name" value="N_methyl"/>
    <property type="match status" value="1"/>
</dbReference>
<keyword evidence="3" id="KW-1185">Reference proteome</keyword>
<evidence type="ECO:0000313" key="2">
    <source>
        <dbReference type="EMBL" id="MFC1853862.1"/>
    </source>
</evidence>
<evidence type="ECO:0000313" key="3">
    <source>
        <dbReference type="Proteomes" id="UP001594351"/>
    </source>
</evidence>